<dbReference type="EMBL" id="CAJPDR010000104">
    <property type="protein sequence ID" value="CAF9917879.1"/>
    <property type="molecule type" value="Genomic_DNA"/>
</dbReference>
<proteinExistence type="predicted"/>
<organism evidence="1 2">
    <name type="scientific">Alectoria fallacina</name>
    <dbReference type="NCBI Taxonomy" id="1903189"/>
    <lineage>
        <taxon>Eukaryota</taxon>
        <taxon>Fungi</taxon>
        <taxon>Dikarya</taxon>
        <taxon>Ascomycota</taxon>
        <taxon>Pezizomycotina</taxon>
        <taxon>Lecanoromycetes</taxon>
        <taxon>OSLEUM clade</taxon>
        <taxon>Lecanoromycetidae</taxon>
        <taxon>Lecanorales</taxon>
        <taxon>Lecanorineae</taxon>
        <taxon>Parmeliaceae</taxon>
        <taxon>Alectoria</taxon>
    </lineage>
</organism>
<dbReference type="OrthoDB" id="1001765at2759"/>
<evidence type="ECO:0000313" key="2">
    <source>
        <dbReference type="Proteomes" id="UP000664203"/>
    </source>
</evidence>
<name>A0A8H3F6F1_9LECA</name>
<keyword evidence="2" id="KW-1185">Reference proteome</keyword>
<comment type="caution">
    <text evidence="1">The sequence shown here is derived from an EMBL/GenBank/DDBJ whole genome shotgun (WGS) entry which is preliminary data.</text>
</comment>
<accession>A0A8H3F6F1</accession>
<evidence type="ECO:0008006" key="3">
    <source>
        <dbReference type="Google" id="ProtNLM"/>
    </source>
</evidence>
<reference evidence="1" key="1">
    <citation type="submission" date="2021-03" db="EMBL/GenBank/DDBJ databases">
        <authorList>
            <person name="Tagirdzhanova G."/>
        </authorList>
    </citation>
    <scope>NUCLEOTIDE SEQUENCE</scope>
</reference>
<sequence length="308" mass="33407">MTAPISATTTGPAGEDDILFQNLLSAEWAVYNFYQQGVEAFNQSVFTDLGLPNTTYQRIIEIRDNEAGHLRIFQDSISSSSIKPGACRYEYSFTNAMEFLALQNIIEVSSMAFLTGLAQQAKELSTMGALVAIGETETRHEVWALIDVWGLDPFAGPADTSFAYANQILYITLADFIIAGSCPRQNPPYPYPSQKLPQLSYNASTSTGHPGSPITFVYKENRYNNETLVPDYEAGKSYYAVFFHGVSNITMPFDTKTNSSTIPAAIDSLGIILVVIADEPGAPTLDSVVAGPLILLQQPASATNLTAA</sequence>
<dbReference type="Pfam" id="PF13668">
    <property type="entry name" value="Ferritin_2"/>
    <property type="match status" value="1"/>
</dbReference>
<protein>
    <recommendedName>
        <fullName evidence="3">Stress response protein rds1p</fullName>
    </recommendedName>
</protein>
<evidence type="ECO:0000313" key="1">
    <source>
        <dbReference type="EMBL" id="CAF9917879.1"/>
    </source>
</evidence>
<dbReference type="Proteomes" id="UP000664203">
    <property type="component" value="Unassembled WGS sequence"/>
</dbReference>
<dbReference type="AlphaFoldDB" id="A0A8H3F6F1"/>
<gene>
    <name evidence="1" type="ORF">ALECFALPRED_000390</name>
</gene>